<accession>A0A1Y2EX73</accession>
<comment type="caution">
    <text evidence="2">The sequence shown here is derived from an EMBL/GenBank/DDBJ whole genome shotgun (WGS) entry which is preliminary data.</text>
</comment>
<feature type="signal peptide" evidence="1">
    <location>
        <begin position="1"/>
        <end position="22"/>
    </location>
</feature>
<sequence>MLPHFLQLSILQLVSMLVVVNGATPNKVPNSVACTGGRTIQYKELVSDLEAAPVARAWGCPSRHVGKHRVTDGEKRGHSGYILTYYTQVSGDYTANIFCHMSLDGQLCH</sequence>
<evidence type="ECO:0008006" key="4">
    <source>
        <dbReference type="Google" id="ProtNLM"/>
    </source>
</evidence>
<evidence type="ECO:0000256" key="1">
    <source>
        <dbReference type="SAM" id="SignalP"/>
    </source>
</evidence>
<keyword evidence="1" id="KW-0732">Signal</keyword>
<name>A0A1Y2EX73_PROLT</name>
<dbReference type="Proteomes" id="UP000193685">
    <property type="component" value="Unassembled WGS sequence"/>
</dbReference>
<feature type="chain" id="PRO_5012440721" description="Secreted protein" evidence="1">
    <location>
        <begin position="23"/>
        <end position="109"/>
    </location>
</feature>
<evidence type="ECO:0000313" key="3">
    <source>
        <dbReference type="Proteomes" id="UP000193685"/>
    </source>
</evidence>
<dbReference type="GeneID" id="63786705"/>
<evidence type="ECO:0000313" key="2">
    <source>
        <dbReference type="EMBL" id="ORY76097.1"/>
    </source>
</evidence>
<organism evidence="2 3">
    <name type="scientific">Protomyces lactucae-debilis</name>
    <dbReference type="NCBI Taxonomy" id="2754530"/>
    <lineage>
        <taxon>Eukaryota</taxon>
        <taxon>Fungi</taxon>
        <taxon>Dikarya</taxon>
        <taxon>Ascomycota</taxon>
        <taxon>Taphrinomycotina</taxon>
        <taxon>Taphrinomycetes</taxon>
        <taxon>Taphrinales</taxon>
        <taxon>Protomycetaceae</taxon>
        <taxon>Protomyces</taxon>
    </lineage>
</organism>
<proteinExistence type="predicted"/>
<dbReference type="RefSeq" id="XP_040722550.1">
    <property type="nucleotide sequence ID" value="XM_040870106.1"/>
</dbReference>
<gene>
    <name evidence="2" type="ORF">BCR37DRAFT_383767</name>
</gene>
<dbReference type="EMBL" id="MCFI01000024">
    <property type="protein sequence ID" value="ORY76097.1"/>
    <property type="molecule type" value="Genomic_DNA"/>
</dbReference>
<keyword evidence="3" id="KW-1185">Reference proteome</keyword>
<reference evidence="2 3" key="1">
    <citation type="submission" date="2016-07" db="EMBL/GenBank/DDBJ databases">
        <title>Pervasive Adenine N6-methylation of Active Genes in Fungi.</title>
        <authorList>
            <consortium name="DOE Joint Genome Institute"/>
            <person name="Mondo S.J."/>
            <person name="Dannebaum R.O."/>
            <person name="Kuo R.C."/>
            <person name="Labutti K."/>
            <person name="Haridas S."/>
            <person name="Kuo A."/>
            <person name="Salamov A."/>
            <person name="Ahrendt S.R."/>
            <person name="Lipzen A."/>
            <person name="Sullivan W."/>
            <person name="Andreopoulos W.B."/>
            <person name="Clum A."/>
            <person name="Lindquist E."/>
            <person name="Daum C."/>
            <person name="Ramamoorthy G.K."/>
            <person name="Gryganskyi A."/>
            <person name="Culley D."/>
            <person name="Magnuson J.K."/>
            <person name="James T.Y."/>
            <person name="O'Malley M.A."/>
            <person name="Stajich J.E."/>
            <person name="Spatafora J.W."/>
            <person name="Visel A."/>
            <person name="Grigoriev I.V."/>
        </authorList>
    </citation>
    <scope>NUCLEOTIDE SEQUENCE [LARGE SCALE GENOMIC DNA]</scope>
    <source>
        <strain evidence="2 3">12-1054</strain>
    </source>
</reference>
<protein>
    <recommendedName>
        <fullName evidence="4">Secreted protein</fullName>
    </recommendedName>
</protein>
<dbReference type="AlphaFoldDB" id="A0A1Y2EX73"/>